<dbReference type="EMBL" id="AAOF01000005">
    <property type="protein sequence ID" value="EAR21987.1"/>
    <property type="molecule type" value="Genomic_DNA"/>
</dbReference>
<dbReference type="STRING" id="314278.NB231_06351"/>
<gene>
    <name evidence="1" type="ORF">NB231_06351</name>
</gene>
<accession>A4BQY7</accession>
<dbReference type="Proteomes" id="UP000003374">
    <property type="component" value="Unassembled WGS sequence"/>
</dbReference>
<evidence type="ECO:0000313" key="1">
    <source>
        <dbReference type="EMBL" id="EAR21987.1"/>
    </source>
</evidence>
<sequence length="51" mass="5916">MLVERFVEGEAISQGERDKVAELAAQWRDRLSDISWFMRCLNEQINGLNSC</sequence>
<organism evidence="1 2">
    <name type="scientific">Nitrococcus mobilis Nb-231</name>
    <dbReference type="NCBI Taxonomy" id="314278"/>
    <lineage>
        <taxon>Bacteria</taxon>
        <taxon>Pseudomonadati</taxon>
        <taxon>Pseudomonadota</taxon>
        <taxon>Gammaproteobacteria</taxon>
        <taxon>Chromatiales</taxon>
        <taxon>Ectothiorhodospiraceae</taxon>
        <taxon>Nitrococcus</taxon>
    </lineage>
</organism>
<reference evidence="1 2" key="1">
    <citation type="submission" date="2006-02" db="EMBL/GenBank/DDBJ databases">
        <authorList>
            <person name="Waterbury J."/>
            <person name="Ferriera S."/>
            <person name="Johnson J."/>
            <person name="Kravitz S."/>
            <person name="Halpern A."/>
            <person name="Remington K."/>
            <person name="Beeson K."/>
            <person name="Tran B."/>
            <person name="Rogers Y.-H."/>
            <person name="Friedman R."/>
            <person name="Venter J.C."/>
        </authorList>
    </citation>
    <scope>NUCLEOTIDE SEQUENCE [LARGE SCALE GENOMIC DNA]</scope>
    <source>
        <strain evidence="1 2">Nb-231</strain>
    </source>
</reference>
<keyword evidence="2" id="KW-1185">Reference proteome</keyword>
<dbReference type="HOGENOM" id="CLU_3101397_0_0_6"/>
<proteinExistence type="predicted"/>
<protein>
    <submittedName>
        <fullName evidence="1">Uncharacterized protein</fullName>
    </submittedName>
</protein>
<dbReference type="AlphaFoldDB" id="A4BQY7"/>
<name>A4BQY7_9GAMM</name>
<evidence type="ECO:0000313" key="2">
    <source>
        <dbReference type="Proteomes" id="UP000003374"/>
    </source>
</evidence>
<comment type="caution">
    <text evidence="1">The sequence shown here is derived from an EMBL/GenBank/DDBJ whole genome shotgun (WGS) entry which is preliminary data.</text>
</comment>